<keyword evidence="9" id="KW-1185">Reference proteome</keyword>
<dbReference type="InterPro" id="IPR029903">
    <property type="entry name" value="RmlD-like-bd"/>
</dbReference>
<evidence type="ECO:0000256" key="6">
    <source>
        <dbReference type="RuleBase" id="RU364082"/>
    </source>
</evidence>
<dbReference type="Gene3D" id="3.90.25.10">
    <property type="entry name" value="UDP-galactose 4-epimerase, domain 1"/>
    <property type="match status" value="1"/>
</dbReference>
<evidence type="ECO:0000313" key="8">
    <source>
        <dbReference type="EMBL" id="SDK35193.1"/>
    </source>
</evidence>
<dbReference type="GO" id="GO:0008831">
    <property type="term" value="F:dTDP-4-dehydrorhamnose reductase activity"/>
    <property type="evidence" value="ECO:0007669"/>
    <property type="project" value="UniProtKB-EC"/>
</dbReference>
<dbReference type="STRING" id="246191.SAMN05660337_0177"/>
<organism evidence="8 9">
    <name type="scientific">Maridesulfovibrio ferrireducens</name>
    <dbReference type="NCBI Taxonomy" id="246191"/>
    <lineage>
        <taxon>Bacteria</taxon>
        <taxon>Pseudomonadati</taxon>
        <taxon>Thermodesulfobacteriota</taxon>
        <taxon>Desulfovibrionia</taxon>
        <taxon>Desulfovibrionales</taxon>
        <taxon>Desulfovibrionaceae</taxon>
        <taxon>Maridesulfovibrio</taxon>
    </lineage>
</organism>
<sequence length="283" mass="31701">MKILVIGDGTLGKSLAKESVKRGHSVFTTSRKDSSCLSLDLSREVDVTTLPETEWAIIAAAVSGFESCEKDQKAYTVNVTNTINLTHDLMQRGTKILFPSSTAVFNGEEPFYTPTAHPSPQTEYGRQKAEVERFLNKNSGKALVVRYTKILTTESGILYNWLNSFQKQEEITAFTDLSLAPVLIGDAAFATCRLMEENKTGVYHCSSSEEISYYDLAQRLCKHYGFDKRLIKEATCKSNKNMYCPPFSSLNATETENIINWKFPKTPKLIQKLLPPKNSKAKL</sequence>
<keyword evidence="6" id="KW-0560">Oxidoreductase</keyword>
<dbReference type="InterPro" id="IPR036291">
    <property type="entry name" value="NAD(P)-bd_dom_sf"/>
</dbReference>
<comment type="catalytic activity">
    <reaction evidence="5">
        <text>dTDP-beta-L-rhamnose + NADP(+) = dTDP-4-dehydro-beta-L-rhamnose + NADPH + H(+)</text>
        <dbReference type="Rhea" id="RHEA:21796"/>
        <dbReference type="ChEBI" id="CHEBI:15378"/>
        <dbReference type="ChEBI" id="CHEBI:57510"/>
        <dbReference type="ChEBI" id="CHEBI:57783"/>
        <dbReference type="ChEBI" id="CHEBI:58349"/>
        <dbReference type="ChEBI" id="CHEBI:62830"/>
        <dbReference type="EC" id="1.1.1.133"/>
    </reaction>
</comment>
<dbReference type="OrthoDB" id="5453106at2"/>
<gene>
    <name evidence="8" type="ORF">SAMN05660337_0177</name>
</gene>
<evidence type="ECO:0000256" key="4">
    <source>
        <dbReference type="ARBA" id="ARBA00017099"/>
    </source>
</evidence>
<comment type="pathway">
    <text evidence="1 6">Carbohydrate biosynthesis; dTDP-L-rhamnose biosynthesis.</text>
</comment>
<dbReference type="SUPFAM" id="SSF51735">
    <property type="entry name" value="NAD(P)-binding Rossmann-fold domains"/>
    <property type="match status" value="1"/>
</dbReference>
<dbReference type="PANTHER" id="PTHR10491:SF4">
    <property type="entry name" value="METHIONINE ADENOSYLTRANSFERASE 2 SUBUNIT BETA"/>
    <property type="match status" value="1"/>
</dbReference>
<evidence type="ECO:0000256" key="2">
    <source>
        <dbReference type="ARBA" id="ARBA00010944"/>
    </source>
</evidence>
<protein>
    <recommendedName>
        <fullName evidence="4 6">dTDP-4-dehydrorhamnose reductase</fullName>
        <ecNumber evidence="3 6">1.1.1.133</ecNumber>
    </recommendedName>
</protein>
<proteinExistence type="inferred from homology"/>
<dbReference type="InterPro" id="IPR005913">
    <property type="entry name" value="dTDP_dehydrorham_reduct"/>
</dbReference>
<evidence type="ECO:0000256" key="1">
    <source>
        <dbReference type="ARBA" id="ARBA00004781"/>
    </source>
</evidence>
<reference evidence="9" key="1">
    <citation type="submission" date="2016-10" db="EMBL/GenBank/DDBJ databases">
        <authorList>
            <person name="Varghese N."/>
            <person name="Submissions S."/>
        </authorList>
    </citation>
    <scope>NUCLEOTIDE SEQUENCE [LARGE SCALE GENOMIC DNA]</scope>
    <source>
        <strain evidence="9">DSM 16995</strain>
    </source>
</reference>
<dbReference type="Gene3D" id="3.40.50.720">
    <property type="entry name" value="NAD(P)-binding Rossmann-like Domain"/>
    <property type="match status" value="1"/>
</dbReference>
<dbReference type="EC" id="1.1.1.133" evidence="3 6"/>
<dbReference type="EMBL" id="FNGA01000001">
    <property type="protein sequence ID" value="SDK35193.1"/>
    <property type="molecule type" value="Genomic_DNA"/>
</dbReference>
<keyword evidence="6" id="KW-0521">NADP</keyword>
<comment type="similarity">
    <text evidence="2 6">Belongs to the dTDP-4-dehydrorhamnose reductase family.</text>
</comment>
<evidence type="ECO:0000313" key="9">
    <source>
        <dbReference type="Proteomes" id="UP000199053"/>
    </source>
</evidence>
<evidence type="ECO:0000256" key="3">
    <source>
        <dbReference type="ARBA" id="ARBA00012929"/>
    </source>
</evidence>
<dbReference type="AlphaFoldDB" id="A0A1G9B6T0"/>
<dbReference type="Proteomes" id="UP000199053">
    <property type="component" value="Unassembled WGS sequence"/>
</dbReference>
<dbReference type="UniPathway" id="UPA00124"/>
<dbReference type="RefSeq" id="WP_092157303.1">
    <property type="nucleotide sequence ID" value="NZ_FNGA01000001.1"/>
</dbReference>
<dbReference type="GO" id="GO:0019305">
    <property type="term" value="P:dTDP-rhamnose biosynthetic process"/>
    <property type="evidence" value="ECO:0007669"/>
    <property type="project" value="UniProtKB-UniPathway"/>
</dbReference>
<feature type="domain" description="RmlD-like substrate binding" evidence="7">
    <location>
        <begin position="1"/>
        <end position="265"/>
    </location>
</feature>
<evidence type="ECO:0000256" key="5">
    <source>
        <dbReference type="ARBA" id="ARBA00048200"/>
    </source>
</evidence>
<evidence type="ECO:0000259" key="7">
    <source>
        <dbReference type="Pfam" id="PF04321"/>
    </source>
</evidence>
<comment type="function">
    <text evidence="6">Catalyzes the reduction of dTDP-6-deoxy-L-lyxo-4-hexulose to yield dTDP-L-rhamnose.</text>
</comment>
<dbReference type="Pfam" id="PF04321">
    <property type="entry name" value="RmlD_sub_bind"/>
    <property type="match status" value="1"/>
</dbReference>
<name>A0A1G9B6T0_9BACT</name>
<accession>A0A1G9B6T0</accession>
<dbReference type="PANTHER" id="PTHR10491">
    <property type="entry name" value="DTDP-4-DEHYDRORHAMNOSE REDUCTASE"/>
    <property type="match status" value="1"/>
</dbReference>